<comment type="caution">
    <text evidence="1">The sequence shown here is derived from an EMBL/GenBank/DDBJ whole genome shotgun (WGS) entry which is preliminary data.</text>
</comment>
<protein>
    <submittedName>
        <fullName evidence="1">Uncharacterized protein</fullName>
    </submittedName>
</protein>
<dbReference type="EMBL" id="QTSX02000716">
    <property type="protein sequence ID" value="KAJ9086568.1"/>
    <property type="molecule type" value="Genomic_DNA"/>
</dbReference>
<organism evidence="1 2">
    <name type="scientific">Entomophthora muscae</name>
    <dbReference type="NCBI Taxonomy" id="34485"/>
    <lineage>
        <taxon>Eukaryota</taxon>
        <taxon>Fungi</taxon>
        <taxon>Fungi incertae sedis</taxon>
        <taxon>Zoopagomycota</taxon>
        <taxon>Entomophthoromycotina</taxon>
        <taxon>Entomophthoromycetes</taxon>
        <taxon>Entomophthorales</taxon>
        <taxon>Entomophthoraceae</taxon>
        <taxon>Entomophthora</taxon>
    </lineage>
</organism>
<dbReference type="Proteomes" id="UP001165960">
    <property type="component" value="Unassembled WGS sequence"/>
</dbReference>
<proteinExistence type="predicted"/>
<evidence type="ECO:0000313" key="1">
    <source>
        <dbReference type="EMBL" id="KAJ9086568.1"/>
    </source>
</evidence>
<reference evidence="1" key="1">
    <citation type="submission" date="2022-04" db="EMBL/GenBank/DDBJ databases">
        <title>Genome of the entomopathogenic fungus Entomophthora muscae.</title>
        <authorList>
            <person name="Elya C."/>
            <person name="Lovett B.R."/>
            <person name="Lee E."/>
            <person name="Macias A.M."/>
            <person name="Hajek A.E."/>
            <person name="De Bivort B.L."/>
            <person name="Kasson M.T."/>
            <person name="De Fine Licht H.H."/>
            <person name="Stajich J.E."/>
        </authorList>
    </citation>
    <scope>NUCLEOTIDE SEQUENCE</scope>
    <source>
        <strain evidence="1">Berkeley</strain>
    </source>
</reference>
<accession>A0ACC2UI90</accession>
<evidence type="ECO:0000313" key="2">
    <source>
        <dbReference type="Proteomes" id="UP001165960"/>
    </source>
</evidence>
<gene>
    <name evidence="1" type="ORF">DSO57_1002695</name>
</gene>
<keyword evidence="2" id="KW-1185">Reference proteome</keyword>
<sequence>MSRNCVEYFIFNQLKDYKYSKKEGNHLMVLLKDLAAKLSVVANYLGSFFSEGDSYKDIASAVININTIHSFPTHTSLSLDVGMGWVNSNTQFTALHKYQGWYGDEIVEGMKEEFKTSHGAAQCESEFYRFLGGKPISDEISCPHSTNCLFTASWTGRAWTVDRTMFERKENRIPKRILHKIANITWKGSSHFILIKGLKKGKLFFNPLFLGLQCHKKPMNFTFLTKSYLKLSPLQLPSGLPDGVIGFS</sequence>
<name>A0ACC2UI90_9FUNG</name>